<protein>
    <submittedName>
        <fullName evidence="2">Uncharacterized protein</fullName>
    </submittedName>
</protein>
<evidence type="ECO:0000256" key="1">
    <source>
        <dbReference type="SAM" id="Coils"/>
    </source>
</evidence>
<dbReference type="AlphaFoldDB" id="A0A5A9NHF0"/>
<proteinExistence type="predicted"/>
<gene>
    <name evidence="2" type="ORF">E1301_Tti005749</name>
</gene>
<keyword evidence="1" id="KW-0175">Coiled coil</keyword>
<comment type="caution">
    <text evidence="2">The sequence shown here is derived from an EMBL/GenBank/DDBJ whole genome shotgun (WGS) entry which is preliminary data.</text>
</comment>
<name>A0A5A9NHF0_9TELE</name>
<feature type="coiled-coil region" evidence="1">
    <location>
        <begin position="21"/>
        <end position="62"/>
    </location>
</feature>
<evidence type="ECO:0000313" key="3">
    <source>
        <dbReference type="Proteomes" id="UP000324632"/>
    </source>
</evidence>
<dbReference type="Proteomes" id="UP000324632">
    <property type="component" value="Chromosome 18"/>
</dbReference>
<evidence type="ECO:0000313" key="2">
    <source>
        <dbReference type="EMBL" id="KAA0708506.1"/>
    </source>
</evidence>
<organism evidence="2 3">
    <name type="scientific">Triplophysa tibetana</name>
    <dbReference type="NCBI Taxonomy" id="1572043"/>
    <lineage>
        <taxon>Eukaryota</taxon>
        <taxon>Metazoa</taxon>
        <taxon>Chordata</taxon>
        <taxon>Craniata</taxon>
        <taxon>Vertebrata</taxon>
        <taxon>Euteleostomi</taxon>
        <taxon>Actinopterygii</taxon>
        <taxon>Neopterygii</taxon>
        <taxon>Teleostei</taxon>
        <taxon>Ostariophysi</taxon>
        <taxon>Cypriniformes</taxon>
        <taxon>Nemacheilidae</taxon>
        <taxon>Triplophysa</taxon>
    </lineage>
</organism>
<dbReference type="EMBL" id="SOYY01000018">
    <property type="protein sequence ID" value="KAA0708506.1"/>
    <property type="molecule type" value="Genomic_DNA"/>
</dbReference>
<sequence>MKSMVLLRDMKQLRGRCGHNNLELSRNLTELRLENRSLMDKYNGLAQELQDAFETIEDLQGTKYALDFKERQAKKLS</sequence>
<reference evidence="2 3" key="1">
    <citation type="journal article" date="2019" name="Mol. Ecol. Resour.">
        <title>Chromosome-level genome assembly of Triplophysa tibetana, a fish adapted to the harsh high-altitude environment of the Tibetan Plateau.</title>
        <authorList>
            <person name="Yang X."/>
            <person name="Liu H."/>
            <person name="Ma Z."/>
            <person name="Zou Y."/>
            <person name="Zou M."/>
            <person name="Mao Y."/>
            <person name="Li X."/>
            <person name="Wang H."/>
            <person name="Chen T."/>
            <person name="Wang W."/>
            <person name="Yang R."/>
        </authorList>
    </citation>
    <scope>NUCLEOTIDE SEQUENCE [LARGE SCALE GENOMIC DNA]</scope>
    <source>
        <strain evidence="2">TTIB1903HZAU</strain>
        <tissue evidence="2">Muscle</tissue>
    </source>
</reference>
<keyword evidence="3" id="KW-1185">Reference proteome</keyword>
<accession>A0A5A9NHF0</accession>